<evidence type="ECO:0000256" key="2">
    <source>
        <dbReference type="ARBA" id="ARBA00022540"/>
    </source>
</evidence>
<feature type="compositionally biased region" description="Basic and acidic residues" evidence="8">
    <location>
        <begin position="678"/>
        <end position="687"/>
    </location>
</feature>
<evidence type="ECO:0000259" key="9">
    <source>
        <dbReference type="PROSITE" id="PS51363"/>
    </source>
</evidence>
<dbReference type="GeneID" id="108888194"/>
<feature type="domain" description="MI" evidence="10">
    <location>
        <begin position="1378"/>
        <end position="1500"/>
    </location>
</feature>
<dbReference type="InterPro" id="IPR016024">
    <property type="entry name" value="ARM-type_fold"/>
</dbReference>
<feature type="compositionally biased region" description="Polar residues" evidence="8">
    <location>
        <begin position="64"/>
        <end position="79"/>
    </location>
</feature>
<feature type="compositionally biased region" description="Polar residues" evidence="8">
    <location>
        <begin position="490"/>
        <end position="499"/>
    </location>
</feature>
<feature type="region of interest" description="Disordered" evidence="8">
    <location>
        <begin position="1206"/>
        <end position="1377"/>
    </location>
</feature>
<feature type="compositionally biased region" description="Polar residues" evidence="8">
    <location>
        <begin position="1230"/>
        <end position="1244"/>
    </location>
</feature>
<dbReference type="InterPro" id="IPR003307">
    <property type="entry name" value="W2_domain"/>
</dbReference>
<evidence type="ECO:0000256" key="7">
    <source>
        <dbReference type="SAM" id="Coils"/>
    </source>
</evidence>
<feature type="region of interest" description="Disordered" evidence="8">
    <location>
        <begin position="837"/>
        <end position="862"/>
    </location>
</feature>
<evidence type="ECO:0000256" key="5">
    <source>
        <dbReference type="ARBA" id="ARBA00022884"/>
    </source>
</evidence>
<feature type="compositionally biased region" description="Basic and acidic residues" evidence="8">
    <location>
        <begin position="699"/>
        <end position="716"/>
    </location>
</feature>
<dbReference type="Gene3D" id="1.25.40.180">
    <property type="match status" value="3"/>
</dbReference>
<evidence type="ECO:0000256" key="1">
    <source>
        <dbReference type="ARBA" id="ARBA00005775"/>
    </source>
</evidence>
<reference evidence="12" key="1">
    <citation type="submission" date="2025-08" db="UniProtKB">
        <authorList>
            <consortium name="RefSeq"/>
        </authorList>
    </citation>
    <scope>IDENTIFICATION</scope>
    <source>
        <tissue evidence="12">Brain</tissue>
    </source>
</reference>
<dbReference type="FunFam" id="1.25.40.180:FF:000001">
    <property type="entry name" value="Eukaryotic translation initiation factor 4 gamma, 3, putative"/>
    <property type="match status" value="1"/>
</dbReference>
<feature type="region of interest" description="Disordered" evidence="8">
    <location>
        <begin position="782"/>
        <end position="825"/>
    </location>
</feature>
<feature type="compositionally biased region" description="Low complexity" evidence="8">
    <location>
        <begin position="333"/>
        <end position="344"/>
    </location>
</feature>
<dbReference type="Pfam" id="PF02854">
    <property type="entry name" value="MIF4G"/>
    <property type="match status" value="1"/>
</dbReference>
<sequence length="1736" mass="191710">MNKAPQPITGPPSTPHPAPSPGLSQPSFSSGQPPSVVFATPPPPQMNPTPQPRQFAPGPRPIHQQGSFRSLQPYYTNRASLPPGSGPRGVPPSSAPRPVTPTHVYQPGSQMMMIPGQQLPFPSSPQGPAYFIQGQYRSATYVATPQQYPVPTGTPGFYPGTSPAEYGTYGAYYPAQPQFTPSVQAAPVIMNPAPQQQQPPPQPPQHIPTKRERKQIRIRDPNQGGRDITEEIMSGGRSGSTPTPPQTAISGSESTAVAQANGESVTAAATPALVRPDDRGKPTPPPLSKTPELSKGDPIPTEATSSDTNTKPPAPPLLSESEDAPLNTISTLAPSAPAADMMDAPQPPREPTPTPQSAPEVPAYPAPLPDPVSISTAQDKMDKKAAAEEEEEVEKELENKAEEAAASLDTPPAPPSTTNGVALVEPERLSVMLPPTHLETPLESPIAQPEELCLPNGLPLPAPQDPEAPAISAAERDDSPIAEPDVIQQPVIQTSTAISQAAPTTTVQATTPPVDKPAPAPAVQEIPAEPVIQAAPVQAEEEDTAPAVALDVKEDTAVPQSTAKEETPSPAETVSIADSTPETVPTPPPSTAEEREEIPPPQTVTPALVETTMQAAVSVPKKKRKMKDLNKKEAVGDLLDAFKEEQVVTPPEPEPAPTPEPQPPAASPPVPEEADLTWEDKEDKLDAENIQPDAPKPTATDKKYQYKEEQWKPINPEEKKKYDREFLLGFQFISASMNKPEGLPAISDVVLDKANKTPLRQLDPSRLPGMNCGPDFTPSFANLGRPGMGGGSRGPPPGMGIGVGGPRRSQQIQRKEPRKIITSMSLSDDVQLNKAEKAWKPSMKKTVRSRGGEETEENDSEQIKTQELFKRVRSILNKLTPQKFQQLMKQVTELTIDTEERLKGVIDLTFEKAISEPDFSVAYANMCRCLMGLKVQTTDKPGVTVNFRKLLLNRCQKEFEKDKDDDEIFERKQKELEAASGEEEKQRLIEELEDAKDKARRRSLGNIKFIGELFKLKMLTEVIMHDCIVKLLKNHDEESLECLCRLLSTIGKDLDFEKAKPRMDQYFNQMEKIIKERKTTSRIRFMLQDVLDLRRNNWVPRRGDQGPKTIDQIHKEAELEEHREQMKVQQALISKKELGGGPGGRMGGGGPSGRGGPHTPGRGAPPQDEGWNTVPISKNRPIDTSRLSKITKTPVLDFNNQLLAPGGKGTWGSWGKGSSGGTSAKPADSGSESGSRPTTSTLNRFSALQQPPSSSGSSLDSDRRVPQRNSSSRERSDRFDRSDRGSDRFDRRDDRRDDRDRNRLQVTKRSFSRENEERSREREQRGSADPVRRVASMTDDRDRGSRERTRSKENVKRETTATPPPSQTPTKPALTEEELDKKSTAIIEEYLHINDMKEALQCVQEMNSTQLLFVFVRNGLESTLERSTIAREHMGLLLHQLIKNGILPTQQYYKGLQEILEVAEDMAIDIPHIWLYLAELITPMLHEGGIPMGELFREISKPLIPLEKAGDLLVHILTLLCKGMSHKKAGTMWREAGLRWKDFLPEDVDVNKFVTEKNVEFTLGDESEKSKKKELSSAELIKQLDRLIQDKADNQRIFDWVEANLDEQQTSSNMFVRALMTCVCQSAIICENPYKVDGEQIKQRAKLLQKYLKDEQKELQALYALQALMVQMEQPANLLRMFFDTLYDEDVIKEEAFYKWESSKDPAEQQGKGVALKSVTAFFTWLREAEDESDNS</sequence>
<evidence type="ECO:0000313" key="11">
    <source>
        <dbReference type="Proteomes" id="UP000694890"/>
    </source>
</evidence>
<feature type="compositionally biased region" description="Pro residues" evidence="8">
    <location>
        <begin position="345"/>
        <end position="370"/>
    </location>
</feature>
<name>A0AAJ7PVA5_LATCA</name>
<feature type="compositionally biased region" description="Low complexity" evidence="8">
    <location>
        <begin position="1246"/>
        <end position="1259"/>
    </location>
</feature>
<dbReference type="GO" id="GO:0003729">
    <property type="term" value="F:mRNA binding"/>
    <property type="evidence" value="ECO:0007669"/>
    <property type="project" value="TreeGrafter"/>
</dbReference>
<keyword evidence="2 12" id="KW-0396">Initiation factor</keyword>
<dbReference type="SMART" id="SM00515">
    <property type="entry name" value="eIF5C"/>
    <property type="match status" value="1"/>
</dbReference>
<keyword evidence="5" id="KW-0694">RNA-binding</keyword>
<dbReference type="InterPro" id="IPR049485">
    <property type="entry name" value="eIF4G1-like_eIF4E-bd"/>
</dbReference>
<feature type="compositionally biased region" description="Gly residues" evidence="8">
    <location>
        <begin position="1139"/>
        <end position="1158"/>
    </location>
</feature>
<evidence type="ECO:0000313" key="12">
    <source>
        <dbReference type="RefSeq" id="XP_018539586.1"/>
    </source>
</evidence>
<dbReference type="PANTHER" id="PTHR23253">
    <property type="entry name" value="EUKARYOTIC TRANSLATION INITIATION FACTOR 4 GAMMA"/>
    <property type="match status" value="1"/>
</dbReference>
<feature type="compositionally biased region" description="Low complexity" evidence="8">
    <location>
        <begin position="500"/>
        <end position="513"/>
    </location>
</feature>
<dbReference type="RefSeq" id="XP_018539586.1">
    <property type="nucleotide sequence ID" value="XM_018684070.2"/>
</dbReference>
<dbReference type="SUPFAM" id="SSF48371">
    <property type="entry name" value="ARM repeat"/>
    <property type="match status" value="3"/>
</dbReference>
<feature type="compositionally biased region" description="Gly residues" evidence="8">
    <location>
        <begin position="1206"/>
        <end position="1220"/>
    </location>
</feature>
<dbReference type="Pfam" id="PF21140">
    <property type="entry name" value="eIF4G1-like_eIF4E-bd"/>
    <property type="match status" value="1"/>
</dbReference>
<dbReference type="GO" id="GO:0016281">
    <property type="term" value="C:eukaryotic translation initiation factor 4F complex"/>
    <property type="evidence" value="ECO:0007669"/>
    <property type="project" value="TreeGrafter"/>
</dbReference>
<dbReference type="KEGG" id="lcf:108888194"/>
<dbReference type="PROSITE" id="PS51363">
    <property type="entry name" value="W2"/>
    <property type="match status" value="1"/>
</dbReference>
<accession>A0AAJ7PVA5</accession>
<dbReference type="Pfam" id="PF02847">
    <property type="entry name" value="MA3"/>
    <property type="match status" value="1"/>
</dbReference>
<evidence type="ECO:0000256" key="8">
    <source>
        <dbReference type="SAM" id="MobiDB-lite"/>
    </source>
</evidence>
<dbReference type="CDD" id="cd11559">
    <property type="entry name" value="W2_eIF4G1_like"/>
    <property type="match status" value="1"/>
</dbReference>
<feature type="compositionally biased region" description="Pro residues" evidence="8">
    <location>
        <begin position="89"/>
        <end position="99"/>
    </location>
</feature>
<dbReference type="Pfam" id="PF02020">
    <property type="entry name" value="W2"/>
    <property type="match status" value="1"/>
</dbReference>
<dbReference type="InterPro" id="IPR003890">
    <property type="entry name" value="MIF4G-like_typ-3"/>
</dbReference>
<organism evidence="11 12">
    <name type="scientific">Lates calcarifer</name>
    <name type="common">Barramundi</name>
    <name type="synonym">Holocentrus calcarifer</name>
    <dbReference type="NCBI Taxonomy" id="8187"/>
    <lineage>
        <taxon>Eukaryota</taxon>
        <taxon>Metazoa</taxon>
        <taxon>Chordata</taxon>
        <taxon>Craniata</taxon>
        <taxon>Vertebrata</taxon>
        <taxon>Euteleostomi</taxon>
        <taxon>Actinopterygii</taxon>
        <taxon>Neopterygii</taxon>
        <taxon>Teleostei</taxon>
        <taxon>Neoteleostei</taxon>
        <taxon>Acanthomorphata</taxon>
        <taxon>Carangaria</taxon>
        <taxon>Carangaria incertae sedis</taxon>
        <taxon>Centropomidae</taxon>
        <taxon>Lates</taxon>
    </lineage>
</organism>
<feature type="compositionally biased region" description="Basic and acidic residues" evidence="8">
    <location>
        <begin position="1260"/>
        <end position="1303"/>
    </location>
</feature>
<dbReference type="GO" id="GO:0006417">
    <property type="term" value="P:regulation of translation"/>
    <property type="evidence" value="ECO:0007669"/>
    <property type="project" value="UniProtKB-KW"/>
</dbReference>
<keyword evidence="6" id="KW-0648">Protein biosynthesis</keyword>
<feature type="compositionally biased region" description="Pro residues" evidence="8">
    <location>
        <begin position="40"/>
        <end position="51"/>
    </location>
</feature>
<feature type="coiled-coil region" evidence="7">
    <location>
        <begin position="971"/>
        <end position="1002"/>
    </location>
</feature>
<feature type="compositionally biased region" description="Basic and acidic residues" evidence="8">
    <location>
        <begin position="1311"/>
        <end position="1359"/>
    </location>
</feature>
<keyword evidence="4" id="KW-0810">Translation regulation</keyword>
<dbReference type="Proteomes" id="UP000694890">
    <property type="component" value="Linkage group LG21"/>
</dbReference>
<feature type="region of interest" description="Disordered" evidence="8">
    <location>
        <begin position="1135"/>
        <end position="1182"/>
    </location>
</feature>
<feature type="compositionally biased region" description="Gly residues" evidence="8">
    <location>
        <begin position="786"/>
        <end position="805"/>
    </location>
</feature>
<dbReference type="InterPro" id="IPR003891">
    <property type="entry name" value="Initiation_fac_eIF4g_MI"/>
</dbReference>
<proteinExistence type="inferred from homology"/>
<dbReference type="PROSITE" id="PS51366">
    <property type="entry name" value="MI"/>
    <property type="match status" value="1"/>
</dbReference>
<feature type="region of interest" description="Disordered" evidence="8">
    <location>
        <begin position="183"/>
        <end position="428"/>
    </location>
</feature>
<feature type="compositionally biased region" description="Pro residues" evidence="8">
    <location>
        <begin position="197"/>
        <end position="206"/>
    </location>
</feature>
<dbReference type="FunFam" id="1.25.40.180:FF:000002">
    <property type="entry name" value="Eukaryotic translation initiation factor 4 gamma, 3, putative"/>
    <property type="match status" value="1"/>
</dbReference>
<gene>
    <name evidence="12" type="primary">LOC108888194</name>
</gene>
<keyword evidence="3" id="KW-0597">Phosphoprotein</keyword>
<feature type="compositionally biased region" description="Polar residues" evidence="8">
    <location>
        <begin position="302"/>
        <end position="311"/>
    </location>
</feature>
<feature type="region of interest" description="Disordered" evidence="8">
    <location>
        <begin position="451"/>
        <end position="716"/>
    </location>
</feature>
<feature type="compositionally biased region" description="Pro residues" evidence="8">
    <location>
        <begin position="8"/>
        <end position="20"/>
    </location>
</feature>
<dbReference type="FunFam" id="1.25.40.180:FF:000003">
    <property type="entry name" value="Putative eukaryotic translation initiation factor 4 gamma 1"/>
    <property type="match status" value="1"/>
</dbReference>
<evidence type="ECO:0000256" key="3">
    <source>
        <dbReference type="ARBA" id="ARBA00022553"/>
    </source>
</evidence>
<feature type="compositionally biased region" description="Pro residues" evidence="8">
    <location>
        <begin position="650"/>
        <end position="671"/>
    </location>
</feature>
<feature type="domain" description="W2" evidence="9">
    <location>
        <begin position="1565"/>
        <end position="1736"/>
    </location>
</feature>
<keyword evidence="7" id="KW-0175">Coiled coil</keyword>
<dbReference type="SMART" id="SM00543">
    <property type="entry name" value="MIF4G"/>
    <property type="match status" value="1"/>
</dbReference>
<evidence type="ECO:0000259" key="10">
    <source>
        <dbReference type="PROSITE" id="PS51366"/>
    </source>
</evidence>
<dbReference type="GO" id="GO:0003743">
    <property type="term" value="F:translation initiation factor activity"/>
    <property type="evidence" value="ECO:0007669"/>
    <property type="project" value="UniProtKB-KW"/>
</dbReference>
<feature type="compositionally biased region" description="Basic and acidic residues" evidence="8">
    <location>
        <begin position="627"/>
        <end position="646"/>
    </location>
</feature>
<dbReference type="SMART" id="SM00544">
    <property type="entry name" value="MA3"/>
    <property type="match status" value="1"/>
</dbReference>
<evidence type="ECO:0000256" key="6">
    <source>
        <dbReference type="ARBA" id="ARBA00022917"/>
    </source>
</evidence>
<comment type="similarity">
    <text evidence="1">Belongs to the eukaryotic initiation factor 4G family.</text>
</comment>
<feature type="compositionally biased region" description="Polar residues" evidence="8">
    <location>
        <begin position="246"/>
        <end position="264"/>
    </location>
</feature>
<evidence type="ECO:0000256" key="4">
    <source>
        <dbReference type="ARBA" id="ARBA00022845"/>
    </source>
</evidence>
<dbReference type="PANTHER" id="PTHR23253:SF10">
    <property type="entry name" value="EUKARYOTIC TRANSLATION INITIATION FACTOR 4 GAMMA 1"/>
    <property type="match status" value="1"/>
</dbReference>
<feature type="region of interest" description="Disordered" evidence="8">
    <location>
        <begin position="1"/>
        <end position="108"/>
    </location>
</feature>
<protein>
    <submittedName>
        <fullName evidence="12">Eukaryotic translation initiation factor 4 gamma 1 isoform X1</fullName>
    </submittedName>
</protein>
<feature type="compositionally biased region" description="Low complexity" evidence="8">
    <location>
        <begin position="21"/>
        <end position="39"/>
    </location>
</feature>